<dbReference type="InterPro" id="IPR000260">
    <property type="entry name" value="NADH4_N"/>
</dbReference>
<feature type="transmembrane region" description="Helical" evidence="16">
    <location>
        <begin position="112"/>
        <end position="132"/>
    </location>
</feature>
<dbReference type="CTD" id="4538"/>
<feature type="transmembrane region" description="Helical" evidence="16">
    <location>
        <begin position="424"/>
        <end position="446"/>
    </location>
</feature>
<evidence type="ECO:0000256" key="5">
    <source>
        <dbReference type="ARBA" id="ARBA00022448"/>
    </source>
</evidence>
<keyword evidence="12 16" id="KW-0830">Ubiquinone</keyword>
<dbReference type="GO" id="GO:0042773">
    <property type="term" value="P:ATP synthesis coupled electron transport"/>
    <property type="evidence" value="ECO:0007669"/>
    <property type="project" value="InterPro"/>
</dbReference>
<comment type="function">
    <text evidence="16">Core subunit of the mitochondrial membrane respiratory chain NADH dehydrogenase (Complex I) which catalyzes electron transfer from NADH through the respiratory chain, using ubiquinone as an electron acceptor. Essential for the catalytic activity and assembly of complex I.</text>
</comment>
<organism evidence="19">
    <name type="scientific">Lineus viridis</name>
    <dbReference type="NCBI Taxonomy" id="56195"/>
    <lineage>
        <taxon>Eukaryota</taxon>
        <taxon>Metazoa</taxon>
        <taxon>Spiralia</taxon>
        <taxon>Lophotrochozoa</taxon>
        <taxon>Nemertea</taxon>
        <taxon>Pilidiophora</taxon>
        <taxon>Heteronemertea</taxon>
        <taxon>Lineidae</taxon>
        <taxon>Lineus</taxon>
    </lineage>
</organism>
<evidence type="ECO:0000256" key="8">
    <source>
        <dbReference type="ARBA" id="ARBA00022967"/>
    </source>
</evidence>
<feature type="transmembrane region" description="Helical" evidence="16">
    <location>
        <begin position="251"/>
        <end position="269"/>
    </location>
</feature>
<protein>
    <recommendedName>
        <fullName evidence="4 16">NADH-ubiquinone oxidoreductase chain 4</fullName>
        <ecNumber evidence="3 16">7.1.1.2</ecNumber>
    </recommendedName>
</protein>
<dbReference type="InterPro" id="IPR001750">
    <property type="entry name" value="ND/Mrp_TM"/>
</dbReference>
<keyword evidence="5 16" id="KW-0813">Transport</keyword>
<evidence type="ECO:0000256" key="13">
    <source>
        <dbReference type="ARBA" id="ARBA00023128"/>
    </source>
</evidence>
<keyword evidence="8" id="KW-1278">Translocase</keyword>
<evidence type="ECO:0000259" key="17">
    <source>
        <dbReference type="Pfam" id="PF00361"/>
    </source>
</evidence>
<accession>C6GCT1</accession>
<dbReference type="EMBL" id="FJ839919">
    <property type="protein sequence ID" value="ACO40321.1"/>
    <property type="molecule type" value="Genomic_DNA"/>
</dbReference>
<feature type="transmembrane region" description="Helical" evidence="16">
    <location>
        <begin position="144"/>
        <end position="162"/>
    </location>
</feature>
<evidence type="ECO:0000256" key="2">
    <source>
        <dbReference type="ARBA" id="ARBA00009025"/>
    </source>
</evidence>
<evidence type="ECO:0000256" key="7">
    <source>
        <dbReference type="ARBA" id="ARBA00022692"/>
    </source>
</evidence>
<keyword evidence="6 16" id="KW-0679">Respiratory chain</keyword>
<gene>
    <name evidence="19" type="primary">ND4</name>
</gene>
<dbReference type="EC" id="7.1.1.2" evidence="3 16"/>
<keyword evidence="9 16" id="KW-0249">Electron transport</keyword>
<dbReference type="PANTHER" id="PTHR43507:SF20">
    <property type="entry name" value="NADH-UBIQUINONE OXIDOREDUCTASE CHAIN 4"/>
    <property type="match status" value="1"/>
</dbReference>
<evidence type="ECO:0000313" key="19">
    <source>
        <dbReference type="EMBL" id="ACO40321.1"/>
    </source>
</evidence>
<feature type="domain" description="NADH:quinone oxidoreductase/Mrp antiporter transmembrane" evidence="17">
    <location>
        <begin position="108"/>
        <end position="390"/>
    </location>
</feature>
<evidence type="ECO:0000256" key="3">
    <source>
        <dbReference type="ARBA" id="ARBA00012944"/>
    </source>
</evidence>
<feature type="transmembrane region" description="Helical" evidence="16">
    <location>
        <begin position="300"/>
        <end position="322"/>
    </location>
</feature>
<feature type="transmembrane region" description="Helical" evidence="16">
    <location>
        <begin position="88"/>
        <end position="106"/>
    </location>
</feature>
<feature type="transmembrane region" description="Helical" evidence="16">
    <location>
        <begin position="380"/>
        <end position="403"/>
    </location>
</feature>
<dbReference type="Pfam" id="PF01059">
    <property type="entry name" value="Oxidored_q5_N"/>
    <property type="match status" value="1"/>
</dbReference>
<dbReference type="GO" id="GO:0008137">
    <property type="term" value="F:NADH dehydrogenase (ubiquinone) activity"/>
    <property type="evidence" value="ECO:0007669"/>
    <property type="project" value="UniProtKB-UniRule"/>
</dbReference>
<dbReference type="InterPro" id="IPR003918">
    <property type="entry name" value="NADH_UbQ_OxRdtase"/>
</dbReference>
<comment type="similarity">
    <text evidence="2 16">Belongs to the complex I subunit 4 family.</text>
</comment>
<keyword evidence="10 16" id="KW-1133">Transmembrane helix</keyword>
<evidence type="ECO:0000256" key="9">
    <source>
        <dbReference type="ARBA" id="ARBA00022982"/>
    </source>
</evidence>
<dbReference type="PANTHER" id="PTHR43507">
    <property type="entry name" value="NADH-UBIQUINONE OXIDOREDUCTASE CHAIN 4"/>
    <property type="match status" value="1"/>
</dbReference>
<feature type="transmembrane region" description="Helical" evidence="16">
    <location>
        <begin position="12"/>
        <end position="38"/>
    </location>
</feature>
<dbReference type="GO" id="GO:0003954">
    <property type="term" value="F:NADH dehydrogenase activity"/>
    <property type="evidence" value="ECO:0007669"/>
    <property type="project" value="TreeGrafter"/>
</dbReference>
<proteinExistence type="inferred from homology"/>
<sequence>MLIFFGSFSLFFISFFYLGYAWYIFCFSFFVLCFFGLFFLKSFGWWTSDIFFSFDITSFSLVLLSLWLASLMLLANWTVYSSRSFEKIFSGVVVFLTFLLVVCFSVDNFFLFYVFFEFSLIPTFLLILGWGYQPERLGASMYMIMYTVGASLPLLSCLFYLFSGQGHLSFHLYFSFCFSGFYGGIFFFFLVLAFLVKIPVFFVHLWLPKAHVEAPVAGSMVLAGVLLKLGGYGLIRIFYMVNDLFDLSNVLYFGAIMWGGVVTAVICLRQVDLKGLIAYSSIGHMSLFVGGVLTNNSWGWQGGLLMLLAHGLCSPAMFALANVSYESVGSRSMLLIKGVLSFFPFLTLMWFLICSCNMAAPPSLNLASEIMLFISLLGDSWIWGVIVGALSFLGGAYSLYLYTSGQHGKVGSFCFCYAPIKLRSFYMILCHWVPLNIFFLSLGLLAETCV</sequence>
<evidence type="ECO:0000256" key="6">
    <source>
        <dbReference type="ARBA" id="ARBA00022660"/>
    </source>
</evidence>
<evidence type="ECO:0000256" key="14">
    <source>
        <dbReference type="ARBA" id="ARBA00023136"/>
    </source>
</evidence>
<dbReference type="GO" id="GO:0031966">
    <property type="term" value="C:mitochondrial membrane"/>
    <property type="evidence" value="ECO:0007669"/>
    <property type="project" value="UniProtKB-SubCell"/>
</dbReference>
<keyword evidence="7 16" id="KW-0812">Transmembrane</keyword>
<dbReference type="AlphaFoldDB" id="C6GCT1"/>
<evidence type="ECO:0000256" key="11">
    <source>
        <dbReference type="ARBA" id="ARBA00023027"/>
    </source>
</evidence>
<evidence type="ECO:0000256" key="10">
    <source>
        <dbReference type="ARBA" id="ARBA00022989"/>
    </source>
</evidence>
<evidence type="ECO:0000256" key="15">
    <source>
        <dbReference type="ARBA" id="ARBA00049551"/>
    </source>
</evidence>
<dbReference type="GO" id="GO:0015990">
    <property type="term" value="P:electron transport coupled proton transport"/>
    <property type="evidence" value="ECO:0007669"/>
    <property type="project" value="TreeGrafter"/>
</dbReference>
<evidence type="ECO:0000259" key="18">
    <source>
        <dbReference type="Pfam" id="PF01059"/>
    </source>
</evidence>
<evidence type="ECO:0000256" key="16">
    <source>
        <dbReference type="RuleBase" id="RU003297"/>
    </source>
</evidence>
<feature type="transmembrane region" description="Helical" evidence="16">
    <location>
        <begin position="50"/>
        <end position="76"/>
    </location>
</feature>
<feature type="transmembrane region" description="Helical" evidence="16">
    <location>
        <begin position="334"/>
        <end position="360"/>
    </location>
</feature>
<geneLocation type="mitochondrion" evidence="19"/>
<evidence type="ECO:0000256" key="4">
    <source>
        <dbReference type="ARBA" id="ARBA00021006"/>
    </source>
</evidence>
<feature type="transmembrane region" description="Helical" evidence="16">
    <location>
        <begin position="276"/>
        <end position="294"/>
    </location>
</feature>
<keyword evidence="11 16" id="KW-0520">NAD</keyword>
<reference evidence="19" key="1">
    <citation type="journal article" date="2009" name="BMC Genomics">
        <title>Phylogeny and mitochondrial gene order variation in Lophotrochozoa in the light of new mitogenomic data from Nemertea.</title>
        <authorList>
            <person name="Podsiadlowski L."/>
            <person name="Braband A."/>
            <person name="Struck T.H."/>
            <person name="von Doehren J."/>
            <person name="Bartolomaeus T."/>
        </authorList>
    </citation>
    <scope>NUCLEOTIDE SEQUENCE</scope>
</reference>
<name>C6GCT1_9BILA</name>
<feature type="domain" description="NADH:ubiquinone oxidoreductase chain 4 N-terminal" evidence="18">
    <location>
        <begin position="3"/>
        <end position="102"/>
    </location>
</feature>
<comment type="catalytic activity">
    <reaction evidence="15 16">
        <text>a ubiquinone + NADH + 5 H(+)(in) = a ubiquinol + NAD(+) + 4 H(+)(out)</text>
        <dbReference type="Rhea" id="RHEA:29091"/>
        <dbReference type="Rhea" id="RHEA-COMP:9565"/>
        <dbReference type="Rhea" id="RHEA-COMP:9566"/>
        <dbReference type="ChEBI" id="CHEBI:15378"/>
        <dbReference type="ChEBI" id="CHEBI:16389"/>
        <dbReference type="ChEBI" id="CHEBI:17976"/>
        <dbReference type="ChEBI" id="CHEBI:57540"/>
        <dbReference type="ChEBI" id="CHEBI:57945"/>
        <dbReference type="EC" id="7.1.1.2"/>
    </reaction>
</comment>
<dbReference type="GeneID" id="8097112"/>
<evidence type="ECO:0000256" key="1">
    <source>
        <dbReference type="ARBA" id="ARBA00004225"/>
    </source>
</evidence>
<dbReference type="GO" id="GO:0048039">
    <property type="term" value="F:ubiquinone binding"/>
    <property type="evidence" value="ECO:0007669"/>
    <property type="project" value="TreeGrafter"/>
</dbReference>
<comment type="subcellular location">
    <subcellularLocation>
        <location evidence="1 16">Mitochondrion membrane</location>
        <topology evidence="1 16">Multi-pass membrane protein</topology>
    </subcellularLocation>
</comment>
<evidence type="ECO:0000256" key="12">
    <source>
        <dbReference type="ARBA" id="ARBA00023075"/>
    </source>
</evidence>
<dbReference type="PRINTS" id="PR01437">
    <property type="entry name" value="NUOXDRDTASE4"/>
</dbReference>
<keyword evidence="14 16" id="KW-0472">Membrane</keyword>
<dbReference type="RefSeq" id="YP_002995762.1">
    <property type="nucleotide sequence ID" value="NC_012889.1"/>
</dbReference>
<feature type="transmembrane region" description="Helical" evidence="16">
    <location>
        <begin position="182"/>
        <end position="207"/>
    </location>
</feature>
<dbReference type="Pfam" id="PF00361">
    <property type="entry name" value="Proton_antipo_M"/>
    <property type="match status" value="1"/>
</dbReference>
<feature type="transmembrane region" description="Helical" evidence="16">
    <location>
        <begin position="219"/>
        <end position="239"/>
    </location>
</feature>
<keyword evidence="13 16" id="KW-0496">Mitochondrion</keyword>